<feature type="region of interest" description="Disordered" evidence="1">
    <location>
        <begin position="54"/>
        <end position="79"/>
    </location>
</feature>
<dbReference type="EMBL" id="FZQP02006632">
    <property type="protein sequence ID" value="VVD03120.1"/>
    <property type="molecule type" value="Genomic_DNA"/>
</dbReference>
<dbReference type="Proteomes" id="UP000324832">
    <property type="component" value="Unassembled WGS sequence"/>
</dbReference>
<protein>
    <submittedName>
        <fullName evidence="2">Uncharacterized protein</fullName>
    </submittedName>
</protein>
<name>A0A5E4QXI2_9NEOP</name>
<organism evidence="2 3">
    <name type="scientific">Leptidea sinapis</name>
    <dbReference type="NCBI Taxonomy" id="189913"/>
    <lineage>
        <taxon>Eukaryota</taxon>
        <taxon>Metazoa</taxon>
        <taxon>Ecdysozoa</taxon>
        <taxon>Arthropoda</taxon>
        <taxon>Hexapoda</taxon>
        <taxon>Insecta</taxon>
        <taxon>Pterygota</taxon>
        <taxon>Neoptera</taxon>
        <taxon>Endopterygota</taxon>
        <taxon>Lepidoptera</taxon>
        <taxon>Glossata</taxon>
        <taxon>Ditrysia</taxon>
        <taxon>Papilionoidea</taxon>
        <taxon>Pieridae</taxon>
        <taxon>Dismorphiinae</taxon>
        <taxon>Leptidea</taxon>
    </lineage>
</organism>
<evidence type="ECO:0000313" key="2">
    <source>
        <dbReference type="EMBL" id="VVD03120.1"/>
    </source>
</evidence>
<feature type="compositionally biased region" description="Low complexity" evidence="1">
    <location>
        <begin position="54"/>
        <end position="71"/>
    </location>
</feature>
<accession>A0A5E4QXI2</accession>
<dbReference type="AlphaFoldDB" id="A0A5E4QXI2"/>
<evidence type="ECO:0000313" key="3">
    <source>
        <dbReference type="Proteomes" id="UP000324832"/>
    </source>
</evidence>
<keyword evidence="3" id="KW-1185">Reference proteome</keyword>
<proteinExistence type="predicted"/>
<sequence>MIVKNEEITEDKIPGVCAAKRNENRPEANTTVWSDGHRHQAGVSARVAPAASPAWRLHSGQGQADAAQPPQRISRKRCY</sequence>
<reference evidence="2 3" key="1">
    <citation type="submission" date="2017-07" db="EMBL/GenBank/DDBJ databases">
        <authorList>
            <person name="Talla V."/>
            <person name="Backstrom N."/>
        </authorList>
    </citation>
    <scope>NUCLEOTIDE SEQUENCE [LARGE SCALE GENOMIC DNA]</scope>
</reference>
<evidence type="ECO:0000256" key="1">
    <source>
        <dbReference type="SAM" id="MobiDB-lite"/>
    </source>
</evidence>
<gene>
    <name evidence="2" type="ORF">LSINAPIS_LOCUS13175</name>
</gene>